<reference evidence="3" key="1">
    <citation type="journal article" date="2019" name="Int. J. Syst. Evol. Microbiol.">
        <title>The Global Catalogue of Microorganisms (GCM) 10K type strain sequencing project: providing services to taxonomists for standard genome sequencing and annotation.</title>
        <authorList>
            <consortium name="The Broad Institute Genomics Platform"/>
            <consortium name="The Broad Institute Genome Sequencing Center for Infectious Disease"/>
            <person name="Wu L."/>
            <person name="Ma J."/>
        </authorList>
    </citation>
    <scope>NUCLEOTIDE SEQUENCE [LARGE SCALE GENOMIC DNA]</scope>
    <source>
        <strain evidence="3">KCTC 42953</strain>
    </source>
</reference>
<dbReference type="PROSITE" id="PS51819">
    <property type="entry name" value="VOC"/>
    <property type="match status" value="1"/>
</dbReference>
<keyword evidence="3" id="KW-1185">Reference proteome</keyword>
<dbReference type="Pfam" id="PF00903">
    <property type="entry name" value="Glyoxalase"/>
    <property type="match status" value="1"/>
</dbReference>
<dbReference type="EMBL" id="JBHRTS010000007">
    <property type="protein sequence ID" value="MFC3195105.1"/>
    <property type="molecule type" value="Genomic_DNA"/>
</dbReference>
<organism evidence="2 3">
    <name type="scientific">Marinicella sediminis</name>
    <dbReference type="NCBI Taxonomy" id="1792834"/>
    <lineage>
        <taxon>Bacteria</taxon>
        <taxon>Pseudomonadati</taxon>
        <taxon>Pseudomonadota</taxon>
        <taxon>Gammaproteobacteria</taxon>
        <taxon>Lysobacterales</taxon>
        <taxon>Marinicellaceae</taxon>
        <taxon>Marinicella</taxon>
    </lineage>
</organism>
<dbReference type="InterPro" id="IPR004360">
    <property type="entry name" value="Glyas_Fos-R_dOase_dom"/>
</dbReference>
<feature type="domain" description="VOC" evidence="1">
    <location>
        <begin position="6"/>
        <end position="125"/>
    </location>
</feature>
<dbReference type="Proteomes" id="UP001595533">
    <property type="component" value="Unassembled WGS sequence"/>
</dbReference>
<proteinExistence type="predicted"/>
<comment type="caution">
    <text evidence="2">The sequence shown here is derived from an EMBL/GenBank/DDBJ whole genome shotgun (WGS) entry which is preliminary data.</text>
</comment>
<dbReference type="InterPro" id="IPR037523">
    <property type="entry name" value="VOC_core"/>
</dbReference>
<dbReference type="PANTHER" id="PTHR33993:SF2">
    <property type="entry name" value="VOC DOMAIN-CONTAINING PROTEIN"/>
    <property type="match status" value="1"/>
</dbReference>
<name>A0ABV7JAF4_9GAMM</name>
<dbReference type="PANTHER" id="PTHR33993">
    <property type="entry name" value="GLYOXALASE-RELATED"/>
    <property type="match status" value="1"/>
</dbReference>
<evidence type="ECO:0000313" key="3">
    <source>
        <dbReference type="Proteomes" id="UP001595533"/>
    </source>
</evidence>
<accession>A0ABV7JAF4</accession>
<dbReference type="Gene3D" id="3.10.180.10">
    <property type="entry name" value="2,3-Dihydroxybiphenyl 1,2-Dioxygenase, domain 1"/>
    <property type="match status" value="1"/>
</dbReference>
<dbReference type="InterPro" id="IPR029068">
    <property type="entry name" value="Glyas_Bleomycin-R_OHBP_Dase"/>
</dbReference>
<sequence length="126" mass="13572">MSKHNPVGWFELYVQDMQRARAFYEAVLNTTLTEIVIPDANIEMWGFPQDMEATGSSGALMKVAGVSSGGGGTLIYFNCENCATEAARVEANGGEVLQAKMAVGEYGFVSLIIDTEGNRVGLFSNH</sequence>
<dbReference type="CDD" id="cd07247">
    <property type="entry name" value="SgaA_N_like"/>
    <property type="match status" value="1"/>
</dbReference>
<dbReference type="RefSeq" id="WP_077411802.1">
    <property type="nucleotide sequence ID" value="NZ_JBHRTS010000007.1"/>
</dbReference>
<evidence type="ECO:0000259" key="1">
    <source>
        <dbReference type="PROSITE" id="PS51819"/>
    </source>
</evidence>
<protein>
    <submittedName>
        <fullName evidence="2">VOC family protein</fullName>
    </submittedName>
</protein>
<dbReference type="InterPro" id="IPR052164">
    <property type="entry name" value="Anthracycline_SecMetBiosynth"/>
</dbReference>
<gene>
    <name evidence="2" type="ORF">ACFODZ_12705</name>
</gene>
<dbReference type="SUPFAM" id="SSF54593">
    <property type="entry name" value="Glyoxalase/Bleomycin resistance protein/Dihydroxybiphenyl dioxygenase"/>
    <property type="match status" value="1"/>
</dbReference>
<evidence type="ECO:0000313" key="2">
    <source>
        <dbReference type="EMBL" id="MFC3195105.1"/>
    </source>
</evidence>